<name>A0ABM9B036_9BACT</name>
<evidence type="ECO:0000313" key="1">
    <source>
        <dbReference type="EMBL" id="CAH1000403.1"/>
    </source>
</evidence>
<comment type="caution">
    <text evidence="1">The sequence shown here is derived from an EMBL/GenBank/DDBJ whole genome shotgun (WGS) entry which is preliminary data.</text>
</comment>
<evidence type="ECO:0008006" key="3">
    <source>
        <dbReference type="Google" id="ProtNLM"/>
    </source>
</evidence>
<accession>A0ABM9B036</accession>
<keyword evidence="2" id="KW-1185">Reference proteome</keyword>
<sequence>MLLGGLITQAQSVVTLVGLHDSLTYQDEEVVSVPLLRLNRNVASFTTDTVPYLSDLRAIPDGPTGIQLKWRKTDERRAAYYAIERSVDGRVFRSVGRIRARGGDEAVVDYSFRDRKVTRRKFFYRLKQVNRDGSRSYSHEVIFQRMKRRHQIALIPSAESAREYTVKLGKLFKGEKVYIELLNPRGKRLRKRIVKRANFKLTTKGLVAGVYTLRVLDEEQWIQRRVVVY</sequence>
<proteinExistence type="predicted"/>
<dbReference type="Gene3D" id="2.60.40.10">
    <property type="entry name" value="Immunoglobulins"/>
    <property type="match status" value="1"/>
</dbReference>
<dbReference type="Proteomes" id="UP000837803">
    <property type="component" value="Unassembled WGS sequence"/>
</dbReference>
<dbReference type="RefSeq" id="WP_238750454.1">
    <property type="nucleotide sequence ID" value="NZ_CAKLPZ010000001.1"/>
</dbReference>
<evidence type="ECO:0000313" key="2">
    <source>
        <dbReference type="Proteomes" id="UP000837803"/>
    </source>
</evidence>
<protein>
    <recommendedName>
        <fullName evidence="3">T9SS type A sorting domain-containing protein</fullName>
    </recommendedName>
</protein>
<organism evidence="1 2">
    <name type="scientific">Neolewinella maritima</name>
    <dbReference type="NCBI Taxonomy" id="1383882"/>
    <lineage>
        <taxon>Bacteria</taxon>
        <taxon>Pseudomonadati</taxon>
        <taxon>Bacteroidota</taxon>
        <taxon>Saprospiria</taxon>
        <taxon>Saprospirales</taxon>
        <taxon>Lewinellaceae</taxon>
        <taxon>Neolewinella</taxon>
    </lineage>
</organism>
<gene>
    <name evidence="1" type="ORF">LEM8419_01556</name>
</gene>
<dbReference type="EMBL" id="CAKLPZ010000001">
    <property type="protein sequence ID" value="CAH1000403.1"/>
    <property type="molecule type" value="Genomic_DNA"/>
</dbReference>
<dbReference type="InterPro" id="IPR013783">
    <property type="entry name" value="Ig-like_fold"/>
</dbReference>
<reference evidence="1" key="1">
    <citation type="submission" date="2021-12" db="EMBL/GenBank/DDBJ databases">
        <authorList>
            <person name="Rodrigo-Torres L."/>
            <person name="Arahal R. D."/>
            <person name="Lucena T."/>
        </authorList>
    </citation>
    <scope>NUCLEOTIDE SEQUENCE</scope>
    <source>
        <strain evidence="1">CECT 8419</strain>
    </source>
</reference>